<protein>
    <submittedName>
        <fullName evidence="1">Conserved domain protein</fullName>
    </submittedName>
</protein>
<keyword evidence="2" id="KW-1185">Reference proteome</keyword>
<comment type="caution">
    <text evidence="1">The sequence shown here is derived from an EMBL/GenBank/DDBJ whole genome shotgun (WGS) entry which is preliminary data.</text>
</comment>
<evidence type="ECO:0000313" key="1">
    <source>
        <dbReference type="EMBL" id="EGC02928.1"/>
    </source>
</evidence>
<reference evidence="1 2" key="1">
    <citation type="submission" date="2011-02" db="EMBL/GenBank/DDBJ databases">
        <authorList>
            <person name="Nelson K.E."/>
            <person name="Sutton G."/>
            <person name="Torralba M."/>
            <person name="Durkin S."/>
            <person name="Harkins D."/>
            <person name="Montgomery R."/>
            <person name="Ziemer C."/>
            <person name="Klaassens E."/>
            <person name="Ocuiv P."/>
            <person name="Morrison M."/>
        </authorList>
    </citation>
    <scope>NUCLEOTIDE SEQUENCE [LARGE SCALE GENOMIC DNA]</scope>
    <source>
        <strain evidence="1 2">8</strain>
    </source>
</reference>
<dbReference type="EMBL" id="ADKM02000085">
    <property type="protein sequence ID" value="EGC02928.1"/>
    <property type="molecule type" value="Genomic_DNA"/>
</dbReference>
<accession>E9SCQ3</accession>
<organism evidence="1 2">
    <name type="scientific">Ruminococcus albus 8</name>
    <dbReference type="NCBI Taxonomy" id="246199"/>
    <lineage>
        <taxon>Bacteria</taxon>
        <taxon>Bacillati</taxon>
        <taxon>Bacillota</taxon>
        <taxon>Clostridia</taxon>
        <taxon>Eubacteriales</taxon>
        <taxon>Oscillospiraceae</taxon>
        <taxon>Ruminococcus</taxon>
    </lineage>
</organism>
<gene>
    <name evidence="1" type="ORF">CUS_6657</name>
</gene>
<evidence type="ECO:0000313" key="2">
    <source>
        <dbReference type="Proteomes" id="UP000004259"/>
    </source>
</evidence>
<sequence>MNCRSFISVLKNDICVKISSALDISRQILYNNLLGTEKSAHPYNRRVKGLTRLFRDILF</sequence>
<dbReference type="AlphaFoldDB" id="E9SCQ3"/>
<name>E9SCQ3_RUMAL</name>
<dbReference type="Proteomes" id="UP000004259">
    <property type="component" value="Unassembled WGS sequence"/>
</dbReference>
<proteinExistence type="predicted"/>